<dbReference type="SMART" id="SM00336">
    <property type="entry name" value="BBOX"/>
    <property type="match status" value="1"/>
</dbReference>
<dbReference type="GO" id="GO:0051865">
    <property type="term" value="P:protein autoubiquitination"/>
    <property type="evidence" value="ECO:0007669"/>
    <property type="project" value="TreeGrafter"/>
</dbReference>
<dbReference type="Pfam" id="PF22486">
    <property type="entry name" value="MATH_2"/>
    <property type="match status" value="1"/>
</dbReference>
<dbReference type="GO" id="GO:0005778">
    <property type="term" value="C:peroxisomal membrane"/>
    <property type="evidence" value="ECO:0007669"/>
    <property type="project" value="TreeGrafter"/>
</dbReference>
<gene>
    <name evidence="12" type="ORF">DIATSA_LOCUS1717</name>
</gene>
<dbReference type="Gene3D" id="3.30.40.10">
    <property type="entry name" value="Zinc/RING finger domain, C3HC4 (zinc finger)"/>
    <property type="match status" value="1"/>
</dbReference>
<dbReference type="EMBL" id="OU893342">
    <property type="protein sequence ID" value="CAG9783553.1"/>
    <property type="molecule type" value="Genomic_DNA"/>
</dbReference>
<dbReference type="GO" id="GO:0016235">
    <property type="term" value="C:aggresome"/>
    <property type="evidence" value="ECO:0007669"/>
    <property type="project" value="TreeGrafter"/>
</dbReference>
<dbReference type="InterPro" id="IPR053003">
    <property type="entry name" value="TRIM_RBCC_E3_ubiq-ligases"/>
</dbReference>
<dbReference type="Proteomes" id="UP001153714">
    <property type="component" value="Chromosome 11"/>
</dbReference>
<dbReference type="InterPro" id="IPR037299">
    <property type="entry name" value="TRIM37_MATH"/>
</dbReference>
<reference evidence="12" key="1">
    <citation type="submission" date="2021-12" db="EMBL/GenBank/DDBJ databases">
        <authorList>
            <person name="King R."/>
        </authorList>
    </citation>
    <scope>NUCLEOTIDE SEQUENCE</scope>
</reference>
<feature type="domain" description="RING-type" evidence="9">
    <location>
        <begin position="26"/>
        <end position="66"/>
    </location>
</feature>
<dbReference type="SUPFAM" id="SSF57850">
    <property type="entry name" value="RING/U-box"/>
    <property type="match status" value="1"/>
</dbReference>
<dbReference type="InterPro" id="IPR000315">
    <property type="entry name" value="Znf_B-box"/>
</dbReference>
<feature type="coiled-coil region" evidence="7">
    <location>
        <begin position="151"/>
        <end position="185"/>
    </location>
</feature>
<keyword evidence="3" id="KW-0479">Metal-binding</keyword>
<evidence type="ECO:0000256" key="3">
    <source>
        <dbReference type="ARBA" id="ARBA00022723"/>
    </source>
</evidence>
<dbReference type="PROSITE" id="PS50119">
    <property type="entry name" value="ZF_BBOX"/>
    <property type="match status" value="1"/>
</dbReference>
<feature type="region of interest" description="Disordered" evidence="8">
    <location>
        <begin position="462"/>
        <end position="493"/>
    </location>
</feature>
<dbReference type="GO" id="GO:0005164">
    <property type="term" value="F:tumor necrosis factor receptor binding"/>
    <property type="evidence" value="ECO:0007669"/>
    <property type="project" value="TreeGrafter"/>
</dbReference>
<feature type="domain" description="B box-type" evidence="10">
    <location>
        <begin position="101"/>
        <end position="143"/>
    </location>
</feature>
<dbReference type="PANTHER" id="PTHR36754">
    <property type="entry name" value="E3 UBIQUITIN-PROTEIN LIGASE TRIM37"/>
    <property type="match status" value="1"/>
</dbReference>
<dbReference type="AlphaFoldDB" id="A0A9N9QUI3"/>
<keyword evidence="7" id="KW-0175">Coiled coil</keyword>
<dbReference type="SMART" id="SM00502">
    <property type="entry name" value="BBC"/>
    <property type="match status" value="1"/>
</dbReference>
<dbReference type="PROSITE" id="PS50144">
    <property type="entry name" value="MATH"/>
    <property type="match status" value="1"/>
</dbReference>
<name>A0A9N9QUI3_9NEOP</name>
<comment type="subcellular location">
    <subcellularLocation>
        <location evidence="1">Cytoplasm</location>
    </subcellularLocation>
</comment>
<reference evidence="12" key="2">
    <citation type="submission" date="2022-10" db="EMBL/GenBank/DDBJ databases">
        <authorList>
            <consortium name="ENA_rothamsted_submissions"/>
            <consortium name="culmorum"/>
            <person name="King R."/>
        </authorList>
    </citation>
    <scope>NUCLEOTIDE SEQUENCE</scope>
</reference>
<evidence type="ECO:0008006" key="14">
    <source>
        <dbReference type="Google" id="ProtNLM"/>
    </source>
</evidence>
<dbReference type="Gene3D" id="3.30.160.60">
    <property type="entry name" value="Classic Zinc Finger"/>
    <property type="match status" value="1"/>
</dbReference>
<dbReference type="InterPro" id="IPR002083">
    <property type="entry name" value="MATH/TRAF_dom"/>
</dbReference>
<keyword evidence="4 6" id="KW-0863">Zinc-finger</keyword>
<dbReference type="GO" id="GO:0031625">
    <property type="term" value="F:ubiquitin protein ligase binding"/>
    <property type="evidence" value="ECO:0007669"/>
    <property type="project" value="TreeGrafter"/>
</dbReference>
<evidence type="ECO:0000256" key="5">
    <source>
        <dbReference type="ARBA" id="ARBA00022833"/>
    </source>
</evidence>
<dbReference type="SUPFAM" id="SSF57845">
    <property type="entry name" value="B-box zinc-binding domain"/>
    <property type="match status" value="1"/>
</dbReference>
<evidence type="ECO:0000256" key="2">
    <source>
        <dbReference type="ARBA" id="ARBA00022490"/>
    </source>
</evidence>
<dbReference type="InterPro" id="IPR013083">
    <property type="entry name" value="Znf_RING/FYVE/PHD"/>
</dbReference>
<dbReference type="SMART" id="SM00061">
    <property type="entry name" value="MATH"/>
    <property type="match status" value="1"/>
</dbReference>
<evidence type="ECO:0000256" key="6">
    <source>
        <dbReference type="PROSITE-ProRule" id="PRU00024"/>
    </source>
</evidence>
<dbReference type="PROSITE" id="PS50089">
    <property type="entry name" value="ZF_RING_2"/>
    <property type="match status" value="1"/>
</dbReference>
<evidence type="ECO:0000313" key="12">
    <source>
        <dbReference type="EMBL" id="CAG9783553.1"/>
    </source>
</evidence>
<dbReference type="SUPFAM" id="SSF49599">
    <property type="entry name" value="TRAF domain-like"/>
    <property type="match status" value="1"/>
</dbReference>
<evidence type="ECO:0000259" key="10">
    <source>
        <dbReference type="PROSITE" id="PS50119"/>
    </source>
</evidence>
<dbReference type="CDD" id="cd19779">
    <property type="entry name" value="Bbox2_TRIM37_C-VIII"/>
    <property type="match status" value="1"/>
</dbReference>
<dbReference type="InterPro" id="IPR001841">
    <property type="entry name" value="Znf_RING"/>
</dbReference>
<feature type="compositionally biased region" description="Low complexity" evidence="8">
    <location>
        <begin position="462"/>
        <end position="482"/>
    </location>
</feature>
<protein>
    <recommendedName>
        <fullName evidence="14">E3 ubiquitin-protein ligase TRIM37</fullName>
    </recommendedName>
</protein>
<dbReference type="GO" id="GO:0006513">
    <property type="term" value="P:protein monoubiquitination"/>
    <property type="evidence" value="ECO:0007669"/>
    <property type="project" value="TreeGrafter"/>
</dbReference>
<dbReference type="InterPro" id="IPR003649">
    <property type="entry name" value="Bbox_C"/>
</dbReference>
<sequence>MASRGDKGNGNGEEQIVETLAEVFRCFICMEKLVDAHLCPHCSKLCCYACVRRWLTEQRSQCPHCRAALHLHELVNCRWVEEVTQQIETMQQTNSATQRESFRDRCPTHQEKLTVYCWTCRRCICHQCALWGGTHTGHTFKPLEEVYEQHVTQIRDEVSQLRRRLMELISLVQDVERNVESVRAAKDERVREIRNAVELMISRLDSALKAKLLTLMGQKNSLTQETEQLEHLLQEIEHQLHASTRSELISKSGELSKMIHQVRKKPMASFVTAPVPADFHSEIVPSYDSSTFPLTNFTQLQHAAAPVYSAPLHVNGLCWRLKVYPDGNGVVRGNYLSVFLELSAGLPETSKYEYRVEMLHQVSRDPSKNIVREFASDFEVGECWGYNRFFRLDLLASEGYLNPETDTLILRFQVRPPTFYQRCRDQQWYINQLITMQNQHILQINDLKERLSLEMSRNSIAATRATSNSSASQSNAGGADADNPAQNNPVDGNSISDSIVFGNQWKFNASNIINGQRLTSPSILNTAMFAEDSRNNDVSSQGAYAYGDYSLERRLPSAHNNALDAYTNLPSTSR</sequence>
<evidence type="ECO:0000256" key="8">
    <source>
        <dbReference type="SAM" id="MobiDB-lite"/>
    </source>
</evidence>
<dbReference type="Pfam" id="PF00643">
    <property type="entry name" value="zf-B_box"/>
    <property type="match status" value="1"/>
</dbReference>
<keyword evidence="5" id="KW-0862">Zinc</keyword>
<keyword evidence="2" id="KW-0963">Cytoplasm</keyword>
<dbReference type="GO" id="GO:0061630">
    <property type="term" value="F:ubiquitin protein ligase activity"/>
    <property type="evidence" value="ECO:0007669"/>
    <property type="project" value="TreeGrafter"/>
</dbReference>
<proteinExistence type="predicted"/>
<dbReference type="Gene3D" id="2.60.210.10">
    <property type="entry name" value="Apoptosis, Tumor Necrosis Factor Receptor Associated Protein 2, Chain A"/>
    <property type="match status" value="1"/>
</dbReference>
<feature type="compositionally biased region" description="Polar residues" evidence="8">
    <location>
        <begin position="484"/>
        <end position="493"/>
    </location>
</feature>
<evidence type="ECO:0000313" key="13">
    <source>
        <dbReference type="Proteomes" id="UP001153714"/>
    </source>
</evidence>
<organism evidence="12 13">
    <name type="scientific">Diatraea saccharalis</name>
    <name type="common">sugarcane borer</name>
    <dbReference type="NCBI Taxonomy" id="40085"/>
    <lineage>
        <taxon>Eukaryota</taxon>
        <taxon>Metazoa</taxon>
        <taxon>Ecdysozoa</taxon>
        <taxon>Arthropoda</taxon>
        <taxon>Hexapoda</taxon>
        <taxon>Insecta</taxon>
        <taxon>Pterygota</taxon>
        <taxon>Neoptera</taxon>
        <taxon>Endopterygota</taxon>
        <taxon>Lepidoptera</taxon>
        <taxon>Glossata</taxon>
        <taxon>Ditrysia</taxon>
        <taxon>Pyraloidea</taxon>
        <taxon>Crambidae</taxon>
        <taxon>Crambinae</taxon>
        <taxon>Diatraea</taxon>
    </lineage>
</organism>
<dbReference type="GO" id="GO:0070842">
    <property type="term" value="P:aggresome assembly"/>
    <property type="evidence" value="ECO:0007669"/>
    <property type="project" value="TreeGrafter"/>
</dbReference>
<feature type="domain" description="MATH" evidence="11">
    <location>
        <begin position="287"/>
        <end position="414"/>
    </location>
</feature>
<dbReference type="PANTHER" id="PTHR36754:SF2">
    <property type="entry name" value="E3 UBIQUITIN-PROTEIN LIGASE TRIM37"/>
    <property type="match status" value="1"/>
</dbReference>
<evidence type="ECO:0000256" key="1">
    <source>
        <dbReference type="ARBA" id="ARBA00004496"/>
    </source>
</evidence>
<evidence type="ECO:0000259" key="11">
    <source>
        <dbReference type="PROSITE" id="PS50144"/>
    </source>
</evidence>
<dbReference type="CDD" id="cd03773">
    <property type="entry name" value="MATH_TRIM37"/>
    <property type="match status" value="1"/>
</dbReference>
<dbReference type="InterPro" id="IPR008974">
    <property type="entry name" value="TRAF-like"/>
</dbReference>
<evidence type="ECO:0000256" key="7">
    <source>
        <dbReference type="SAM" id="Coils"/>
    </source>
</evidence>
<dbReference type="GO" id="GO:0008270">
    <property type="term" value="F:zinc ion binding"/>
    <property type="evidence" value="ECO:0007669"/>
    <property type="project" value="UniProtKB-KW"/>
</dbReference>
<evidence type="ECO:0000259" key="9">
    <source>
        <dbReference type="PROSITE" id="PS50089"/>
    </source>
</evidence>
<evidence type="ECO:0000256" key="4">
    <source>
        <dbReference type="ARBA" id="ARBA00022771"/>
    </source>
</evidence>
<keyword evidence="13" id="KW-1185">Reference proteome</keyword>
<dbReference type="OrthoDB" id="192247at2759"/>
<accession>A0A9N9QUI3</accession>
<dbReference type="CDD" id="cd16619">
    <property type="entry name" value="mRING-HC-C4C4_TRIM37_C-VIII"/>
    <property type="match status" value="1"/>
</dbReference>